<evidence type="ECO:0000256" key="2">
    <source>
        <dbReference type="ARBA" id="ARBA00022692"/>
    </source>
</evidence>
<sequence length="276" mass="30428">MNNVMAENRIHPSSADHQEPLSAKSSDHLLPESAIPSSSPPSAEKKPLPPPTYVIQLPKEQIFSYPPPENARKFDLLTRRKTGRSRCRTCLYVTIVLLLLLILAASITAGVIYFVFRPKAPSYTVQDLSIRGFNLTSPSPISPVFDVTIRAENPNKKIGIDYKSGSEVEVFHGDVRLANGGLPVFYQPSNNVTVFKTELTGSNVVLATNVKSAILNEQKQAKVPLNFKIKAPVKIKVGSVKTWKITVRVSCEVTVSALDEKANIVSKDCQYNAKLW</sequence>
<dbReference type="Proteomes" id="UP001161247">
    <property type="component" value="Chromosome 5"/>
</dbReference>
<name>A0AAV1DED5_OLDCO</name>
<feature type="domain" description="Late embryogenesis abundant protein LEA-2 subgroup" evidence="7">
    <location>
        <begin position="148"/>
        <end position="251"/>
    </location>
</feature>
<accession>A0AAV1DED5</accession>
<feature type="region of interest" description="Disordered" evidence="5">
    <location>
        <begin position="1"/>
        <end position="50"/>
    </location>
</feature>
<evidence type="ECO:0000313" key="8">
    <source>
        <dbReference type="EMBL" id="CAI9105963.1"/>
    </source>
</evidence>
<dbReference type="EMBL" id="OX459122">
    <property type="protein sequence ID" value="CAI9105963.1"/>
    <property type="molecule type" value="Genomic_DNA"/>
</dbReference>
<dbReference type="SUPFAM" id="SSF117070">
    <property type="entry name" value="LEA14-like"/>
    <property type="match status" value="1"/>
</dbReference>
<evidence type="ECO:0000259" key="7">
    <source>
        <dbReference type="Pfam" id="PF03168"/>
    </source>
</evidence>
<evidence type="ECO:0000256" key="5">
    <source>
        <dbReference type="SAM" id="MobiDB-lite"/>
    </source>
</evidence>
<dbReference type="PANTHER" id="PTHR31234">
    <property type="entry name" value="LATE EMBRYOGENESIS ABUNDANT (LEA) HYDROXYPROLINE-RICH GLYCOPROTEIN FAMILY"/>
    <property type="match status" value="1"/>
</dbReference>
<gene>
    <name evidence="8" type="ORF">OLC1_LOCUS14557</name>
</gene>
<keyword evidence="2 6" id="KW-0812">Transmembrane</keyword>
<dbReference type="InterPro" id="IPR044839">
    <property type="entry name" value="NDR1-like"/>
</dbReference>
<comment type="subcellular location">
    <subcellularLocation>
        <location evidence="1">Membrane</location>
        <topology evidence="1">Single-pass membrane protein</topology>
    </subcellularLocation>
</comment>
<evidence type="ECO:0000256" key="4">
    <source>
        <dbReference type="ARBA" id="ARBA00023136"/>
    </source>
</evidence>
<dbReference type="AlphaFoldDB" id="A0AAV1DED5"/>
<protein>
    <submittedName>
        <fullName evidence="8">OLC1v1005000C1</fullName>
    </submittedName>
</protein>
<feature type="compositionally biased region" description="Low complexity" evidence="5">
    <location>
        <begin position="31"/>
        <end position="42"/>
    </location>
</feature>
<organism evidence="8 9">
    <name type="scientific">Oldenlandia corymbosa var. corymbosa</name>
    <dbReference type="NCBI Taxonomy" id="529605"/>
    <lineage>
        <taxon>Eukaryota</taxon>
        <taxon>Viridiplantae</taxon>
        <taxon>Streptophyta</taxon>
        <taxon>Embryophyta</taxon>
        <taxon>Tracheophyta</taxon>
        <taxon>Spermatophyta</taxon>
        <taxon>Magnoliopsida</taxon>
        <taxon>eudicotyledons</taxon>
        <taxon>Gunneridae</taxon>
        <taxon>Pentapetalae</taxon>
        <taxon>asterids</taxon>
        <taxon>lamiids</taxon>
        <taxon>Gentianales</taxon>
        <taxon>Rubiaceae</taxon>
        <taxon>Rubioideae</taxon>
        <taxon>Spermacoceae</taxon>
        <taxon>Hedyotis-Oldenlandia complex</taxon>
        <taxon>Oldenlandia</taxon>
    </lineage>
</organism>
<dbReference type="Gene3D" id="2.60.40.1820">
    <property type="match status" value="1"/>
</dbReference>
<evidence type="ECO:0000313" key="9">
    <source>
        <dbReference type="Proteomes" id="UP001161247"/>
    </source>
</evidence>
<keyword evidence="4 6" id="KW-0472">Membrane</keyword>
<keyword evidence="9" id="KW-1185">Reference proteome</keyword>
<proteinExistence type="predicted"/>
<evidence type="ECO:0000256" key="1">
    <source>
        <dbReference type="ARBA" id="ARBA00004167"/>
    </source>
</evidence>
<dbReference type="PANTHER" id="PTHR31234:SF2">
    <property type="entry name" value="OS05G0199100 PROTEIN"/>
    <property type="match status" value="1"/>
</dbReference>
<dbReference type="GO" id="GO:0098542">
    <property type="term" value="P:defense response to other organism"/>
    <property type="evidence" value="ECO:0007669"/>
    <property type="project" value="InterPro"/>
</dbReference>
<evidence type="ECO:0000256" key="3">
    <source>
        <dbReference type="ARBA" id="ARBA00022989"/>
    </source>
</evidence>
<feature type="transmembrane region" description="Helical" evidence="6">
    <location>
        <begin position="89"/>
        <end position="116"/>
    </location>
</feature>
<dbReference type="InterPro" id="IPR004864">
    <property type="entry name" value="LEA_2"/>
</dbReference>
<reference evidence="8" key="1">
    <citation type="submission" date="2023-03" db="EMBL/GenBank/DDBJ databases">
        <authorList>
            <person name="Julca I."/>
        </authorList>
    </citation>
    <scope>NUCLEOTIDE SEQUENCE</scope>
</reference>
<keyword evidence="3 6" id="KW-1133">Transmembrane helix</keyword>
<evidence type="ECO:0000256" key="6">
    <source>
        <dbReference type="SAM" id="Phobius"/>
    </source>
</evidence>
<feature type="compositionally biased region" description="Basic and acidic residues" evidence="5">
    <location>
        <begin position="8"/>
        <end position="30"/>
    </location>
</feature>
<dbReference type="GO" id="GO:0005886">
    <property type="term" value="C:plasma membrane"/>
    <property type="evidence" value="ECO:0007669"/>
    <property type="project" value="TreeGrafter"/>
</dbReference>
<dbReference type="Pfam" id="PF03168">
    <property type="entry name" value="LEA_2"/>
    <property type="match status" value="1"/>
</dbReference>